<evidence type="ECO:0000256" key="1">
    <source>
        <dbReference type="ARBA" id="ARBA00004236"/>
    </source>
</evidence>
<dbReference type="InterPro" id="IPR012338">
    <property type="entry name" value="Beta-lactam/transpept-like"/>
</dbReference>
<dbReference type="GO" id="GO:0006508">
    <property type="term" value="P:proteolysis"/>
    <property type="evidence" value="ECO:0007669"/>
    <property type="project" value="UniProtKB-KW"/>
</dbReference>
<evidence type="ECO:0000259" key="20">
    <source>
        <dbReference type="Pfam" id="PF00912"/>
    </source>
</evidence>
<evidence type="ECO:0000256" key="10">
    <source>
        <dbReference type="ARBA" id="ARBA00022801"/>
    </source>
</evidence>
<evidence type="ECO:0000313" key="21">
    <source>
        <dbReference type="EMBL" id="AEA43338.1"/>
    </source>
</evidence>
<dbReference type="GO" id="GO:0009252">
    <property type="term" value="P:peptidoglycan biosynthetic process"/>
    <property type="evidence" value="ECO:0007669"/>
    <property type="project" value="UniProtKB-KW"/>
</dbReference>
<dbReference type="InterPro" id="IPR023346">
    <property type="entry name" value="Lysozyme-like_dom_sf"/>
</dbReference>
<evidence type="ECO:0000256" key="3">
    <source>
        <dbReference type="ARBA" id="ARBA00007090"/>
    </source>
</evidence>
<evidence type="ECO:0000256" key="11">
    <source>
        <dbReference type="ARBA" id="ARBA00022960"/>
    </source>
</evidence>
<dbReference type="AlphaFoldDB" id="F2ICW4"/>
<keyword evidence="18" id="KW-0812">Transmembrane</keyword>
<dbReference type="InterPro" id="IPR001460">
    <property type="entry name" value="PCN-bd_Tpept"/>
</dbReference>
<accession>F2ICW4</accession>
<reference evidence="21 22" key="1">
    <citation type="journal article" date="2011" name="Stand. Genomic Sci.">
        <title>Complete genome sequence of the gliding freshwater bacterium Fluviicola taffensis type strain (RW262).</title>
        <authorList>
            <person name="Woyke T."/>
            <person name="Chertkov O."/>
            <person name="Lapidus A."/>
            <person name="Nolan M."/>
            <person name="Lucas S."/>
            <person name="Del Rio T.G."/>
            <person name="Tice H."/>
            <person name="Cheng J.F."/>
            <person name="Tapia R."/>
            <person name="Han C."/>
            <person name="Goodwin L."/>
            <person name="Pitluck S."/>
            <person name="Liolios K."/>
            <person name="Pagani I."/>
            <person name="Ivanova N."/>
            <person name="Huntemann M."/>
            <person name="Mavromatis K."/>
            <person name="Mikhailova N."/>
            <person name="Pati A."/>
            <person name="Chen A."/>
            <person name="Palaniappan K."/>
            <person name="Land M."/>
            <person name="Hauser L."/>
            <person name="Brambilla E.M."/>
            <person name="Rohde M."/>
            <person name="Mwirichia R."/>
            <person name="Sikorski J."/>
            <person name="Tindall B.J."/>
            <person name="Goker M."/>
            <person name="Bristow J."/>
            <person name="Eisen J.A."/>
            <person name="Markowitz V."/>
            <person name="Hugenholtz P."/>
            <person name="Klenk H.P."/>
            <person name="Kyrpides N.C."/>
        </authorList>
    </citation>
    <scope>NUCLEOTIDE SEQUENCE [LARGE SCALE GENOMIC DNA]</scope>
    <source>
        <strain evidence="22">DSM 16823 / RW262 / RW262</strain>
    </source>
</reference>
<dbReference type="Pfam" id="PF00912">
    <property type="entry name" value="Transgly"/>
    <property type="match status" value="1"/>
</dbReference>
<feature type="transmembrane region" description="Helical" evidence="18">
    <location>
        <begin position="48"/>
        <end position="67"/>
    </location>
</feature>
<dbReference type="SUPFAM" id="SSF53955">
    <property type="entry name" value="Lysozyme-like"/>
    <property type="match status" value="1"/>
</dbReference>
<dbReference type="InterPro" id="IPR036950">
    <property type="entry name" value="PBP_transglycosylase"/>
</dbReference>
<keyword evidence="5" id="KW-1003">Cell membrane</keyword>
<evidence type="ECO:0000256" key="17">
    <source>
        <dbReference type="ARBA" id="ARBA00049902"/>
    </source>
</evidence>
<keyword evidence="9 21" id="KW-0808">Transferase</keyword>
<gene>
    <name evidence="21" type="ordered locus">Fluta_1343</name>
</gene>
<dbReference type="Gene3D" id="3.40.710.10">
    <property type="entry name" value="DD-peptidase/beta-lactamase superfamily"/>
    <property type="match status" value="1"/>
</dbReference>
<evidence type="ECO:0000256" key="7">
    <source>
        <dbReference type="ARBA" id="ARBA00022670"/>
    </source>
</evidence>
<keyword evidence="6" id="KW-0121">Carboxypeptidase</keyword>
<keyword evidence="14" id="KW-0511">Multifunctional enzyme</keyword>
<evidence type="ECO:0000256" key="8">
    <source>
        <dbReference type="ARBA" id="ARBA00022676"/>
    </source>
</evidence>
<keyword evidence="8" id="KW-0328">Glycosyltransferase</keyword>
<dbReference type="GO" id="GO:0008955">
    <property type="term" value="F:peptidoglycan glycosyltransferase activity"/>
    <property type="evidence" value="ECO:0007669"/>
    <property type="project" value="UniProtKB-EC"/>
</dbReference>
<comment type="catalytic activity">
    <reaction evidence="17">
        <text>[GlcNAc-(1-&gt;4)-Mur2Ac(oyl-L-Ala-gamma-D-Glu-L-Lys-D-Ala-D-Ala)](n)-di-trans,octa-cis-undecaprenyl diphosphate + beta-D-GlcNAc-(1-&gt;4)-Mur2Ac(oyl-L-Ala-gamma-D-Glu-L-Lys-D-Ala-D-Ala)-di-trans,octa-cis-undecaprenyl diphosphate = [GlcNAc-(1-&gt;4)-Mur2Ac(oyl-L-Ala-gamma-D-Glu-L-Lys-D-Ala-D-Ala)](n+1)-di-trans,octa-cis-undecaprenyl diphosphate + di-trans,octa-cis-undecaprenyl diphosphate + H(+)</text>
        <dbReference type="Rhea" id="RHEA:23708"/>
        <dbReference type="Rhea" id="RHEA-COMP:9602"/>
        <dbReference type="Rhea" id="RHEA-COMP:9603"/>
        <dbReference type="ChEBI" id="CHEBI:15378"/>
        <dbReference type="ChEBI" id="CHEBI:58405"/>
        <dbReference type="ChEBI" id="CHEBI:60033"/>
        <dbReference type="ChEBI" id="CHEBI:78435"/>
        <dbReference type="EC" id="2.4.99.28"/>
    </reaction>
</comment>
<comment type="subcellular location">
    <subcellularLocation>
        <location evidence="1">Cell membrane</location>
    </subcellularLocation>
</comment>
<evidence type="ECO:0000256" key="4">
    <source>
        <dbReference type="ARBA" id="ARBA00007739"/>
    </source>
</evidence>
<keyword evidence="7" id="KW-0645">Protease</keyword>
<evidence type="ECO:0000313" key="22">
    <source>
        <dbReference type="Proteomes" id="UP000007463"/>
    </source>
</evidence>
<protein>
    <submittedName>
        <fullName evidence="21">Glycosyl transferase family 51</fullName>
    </submittedName>
</protein>
<dbReference type="HOGENOM" id="CLU_006354_2_4_10"/>
<reference evidence="22" key="2">
    <citation type="submission" date="2011-02" db="EMBL/GenBank/DDBJ databases">
        <title>The complete genome of Fluviicola taffensis DSM 16823.</title>
        <authorList>
            <consortium name="US DOE Joint Genome Institute (JGI-PGF)"/>
            <person name="Lucas S."/>
            <person name="Copeland A."/>
            <person name="Lapidus A."/>
            <person name="Bruce D."/>
            <person name="Goodwin L."/>
            <person name="Pitluck S."/>
            <person name="Kyrpides N."/>
            <person name="Mavromatis K."/>
            <person name="Ivanova N."/>
            <person name="Mikhailova N."/>
            <person name="Pagani I."/>
            <person name="Chertkov O."/>
            <person name="Detter J.C."/>
            <person name="Han C."/>
            <person name="Tapia R."/>
            <person name="Land M."/>
            <person name="Hauser L."/>
            <person name="Markowitz V."/>
            <person name="Cheng J.-F."/>
            <person name="Hugenholtz P."/>
            <person name="Woyke T."/>
            <person name="Wu D."/>
            <person name="Tindall B."/>
            <person name="Pomrenke H.G."/>
            <person name="Brambilla E."/>
            <person name="Klenk H.-P."/>
            <person name="Eisen J.A."/>
        </authorList>
    </citation>
    <scope>NUCLEOTIDE SEQUENCE [LARGE SCALE GENOMIC DNA]</scope>
    <source>
        <strain evidence="22">DSM 16823 / RW262 / RW262</strain>
    </source>
</reference>
<keyword evidence="13 18" id="KW-0472">Membrane</keyword>
<evidence type="ECO:0000256" key="14">
    <source>
        <dbReference type="ARBA" id="ARBA00023268"/>
    </source>
</evidence>
<evidence type="ECO:0000256" key="18">
    <source>
        <dbReference type="SAM" id="Phobius"/>
    </source>
</evidence>
<dbReference type="eggNOG" id="COG5009">
    <property type="taxonomic scope" value="Bacteria"/>
</dbReference>
<evidence type="ECO:0000256" key="12">
    <source>
        <dbReference type="ARBA" id="ARBA00022984"/>
    </source>
</evidence>
<keyword evidence="11" id="KW-0133">Cell shape</keyword>
<sequence>MFTIASDYRYLLGESNFAIFTIQMSRMAQKSKGQTESFSPKQHKRATIFYWLCATFPLYFVGALLLFQSEDNLPPVAMLDNPPELLASVIIADDGETELGRYWKINRTSVEYRKISPNVTDALIATEDERFHEHSGVDFRAVGRAIINVGGAGGASTITQQLAKQLYTLQLRERQELARLNSENVEEAPGRIGRMWGRLNEKVRENIIATRLEARFTKEEIITMYLNQFDFLYNAVGISNASKVYFNKKPIQLKKEEAAMLVGMCKNPALYNPYTFKIKNYRLSLARNKEVSPESITEAEIADARASDSLRALTRRNQVLKQWLKNSDEGNEALRQKLTQEEYDILSKKPLITNYQIVDHKRGIAPYFRESLRNEVTNLLSSKNPDGSLMYKREDGLPYDIYRDGLRIYTTLNADMQAHAEYAMERHLKETLQPQFDKNNKSAKNWPFSNSLSDDEVKSILNSSMRRSDRYRNLSSSGLSDDEIKLVFNEPVQMRVFSWDGEKDTLMSPMDSMRYYKSFLQAGLISIEPSTGFVKAWVGGANIDHFAYDHVRLGKRQVGSTIKPFVYAAGVTMNVIKPGLVIPNISYCVDLYDPSGNPDGQWCPRNSDGSKAGGTISIQKGLSMSNNRVAVYVMKQMGALAGPKTVAKLMRDMDIELRDLDVVPAMCLGSMDLSLYELVGAQSTFVNKGIFNKPTSILRIEDRSGHVIYSAKSITKEAMNENVAYTILKMMKGVVQGGTASRLRGGSDYGNIPYPTAAKTGTTQNNSDGWFVGLTPDLATGVWVGAEDRGVRFRSTDQGQGARTALPIYGYYMNKIYKDPKIAISTTDFEAPKNFDNSVFNLTGEIIEIQESDSLGIIPPEISF</sequence>
<dbReference type="GO" id="GO:0005886">
    <property type="term" value="C:plasma membrane"/>
    <property type="evidence" value="ECO:0007669"/>
    <property type="project" value="UniProtKB-SubCell"/>
</dbReference>
<organism evidence="21 22">
    <name type="scientific">Fluviicola taffensis (strain DSM 16823 / NCIMB 13979 / RW262)</name>
    <dbReference type="NCBI Taxonomy" id="755732"/>
    <lineage>
        <taxon>Bacteria</taxon>
        <taxon>Pseudomonadati</taxon>
        <taxon>Bacteroidota</taxon>
        <taxon>Flavobacteriia</taxon>
        <taxon>Flavobacteriales</taxon>
        <taxon>Crocinitomicaceae</taxon>
        <taxon>Fluviicola</taxon>
    </lineage>
</organism>
<keyword evidence="18" id="KW-1133">Transmembrane helix</keyword>
<dbReference type="Proteomes" id="UP000007463">
    <property type="component" value="Chromosome"/>
</dbReference>
<evidence type="ECO:0000256" key="5">
    <source>
        <dbReference type="ARBA" id="ARBA00022475"/>
    </source>
</evidence>
<keyword evidence="10" id="KW-0378">Hydrolase</keyword>
<evidence type="ECO:0000256" key="15">
    <source>
        <dbReference type="ARBA" id="ARBA00023316"/>
    </source>
</evidence>
<dbReference type="GO" id="GO:0008360">
    <property type="term" value="P:regulation of cell shape"/>
    <property type="evidence" value="ECO:0007669"/>
    <property type="project" value="UniProtKB-KW"/>
</dbReference>
<comment type="pathway">
    <text evidence="2">Cell wall biogenesis; peptidoglycan biosynthesis.</text>
</comment>
<dbReference type="GO" id="GO:0030288">
    <property type="term" value="C:outer membrane-bounded periplasmic space"/>
    <property type="evidence" value="ECO:0007669"/>
    <property type="project" value="TreeGrafter"/>
</dbReference>
<dbReference type="GO" id="GO:0071555">
    <property type="term" value="P:cell wall organization"/>
    <property type="evidence" value="ECO:0007669"/>
    <property type="project" value="UniProtKB-KW"/>
</dbReference>
<keyword evidence="22" id="KW-1185">Reference proteome</keyword>
<evidence type="ECO:0000256" key="16">
    <source>
        <dbReference type="ARBA" id="ARBA00034000"/>
    </source>
</evidence>
<dbReference type="SUPFAM" id="SSF56601">
    <property type="entry name" value="beta-lactamase/transpeptidase-like"/>
    <property type="match status" value="1"/>
</dbReference>
<dbReference type="Gene3D" id="1.10.3810.10">
    <property type="entry name" value="Biosynthetic peptidoglycan transglycosylase-like"/>
    <property type="match status" value="1"/>
</dbReference>
<dbReference type="GO" id="GO:0009002">
    <property type="term" value="F:serine-type D-Ala-D-Ala carboxypeptidase activity"/>
    <property type="evidence" value="ECO:0007669"/>
    <property type="project" value="UniProtKB-EC"/>
</dbReference>
<proteinExistence type="inferred from homology"/>
<evidence type="ECO:0000259" key="19">
    <source>
        <dbReference type="Pfam" id="PF00905"/>
    </source>
</evidence>
<keyword evidence="12" id="KW-0573">Peptidoglycan synthesis</keyword>
<dbReference type="PANTHER" id="PTHR32282:SF11">
    <property type="entry name" value="PENICILLIN-BINDING PROTEIN 1B"/>
    <property type="match status" value="1"/>
</dbReference>
<evidence type="ECO:0000256" key="6">
    <source>
        <dbReference type="ARBA" id="ARBA00022645"/>
    </source>
</evidence>
<dbReference type="GO" id="GO:0008658">
    <property type="term" value="F:penicillin binding"/>
    <property type="evidence" value="ECO:0007669"/>
    <property type="project" value="InterPro"/>
</dbReference>
<name>F2ICW4_FLUTR</name>
<evidence type="ECO:0000256" key="2">
    <source>
        <dbReference type="ARBA" id="ARBA00004752"/>
    </source>
</evidence>
<dbReference type="InterPro" id="IPR050396">
    <property type="entry name" value="Glycosyltr_51/Transpeptidase"/>
</dbReference>
<feature type="domain" description="Glycosyl transferase family 51" evidence="20">
    <location>
        <begin position="104"/>
        <end position="275"/>
    </location>
</feature>
<feature type="domain" description="Penicillin-binding protein transpeptidase" evidence="19">
    <location>
        <begin position="556"/>
        <end position="779"/>
    </location>
</feature>
<dbReference type="EMBL" id="CP002542">
    <property type="protein sequence ID" value="AEA43338.1"/>
    <property type="molecule type" value="Genomic_DNA"/>
</dbReference>
<evidence type="ECO:0000256" key="9">
    <source>
        <dbReference type="ARBA" id="ARBA00022679"/>
    </source>
</evidence>
<dbReference type="STRING" id="755732.Fluta_1343"/>
<dbReference type="KEGG" id="fte:Fluta_1343"/>
<evidence type="ECO:0000256" key="13">
    <source>
        <dbReference type="ARBA" id="ARBA00023136"/>
    </source>
</evidence>
<keyword evidence="15" id="KW-0961">Cell wall biogenesis/degradation</keyword>
<comment type="catalytic activity">
    <reaction evidence="16">
        <text>Preferential cleavage: (Ac)2-L-Lys-D-Ala-|-D-Ala. Also transpeptidation of peptidyl-alanyl moieties that are N-acyl substituents of D-alanine.</text>
        <dbReference type="EC" id="3.4.16.4"/>
    </reaction>
</comment>
<dbReference type="PANTHER" id="PTHR32282">
    <property type="entry name" value="BINDING PROTEIN TRANSPEPTIDASE, PUTATIVE-RELATED"/>
    <property type="match status" value="1"/>
</dbReference>
<dbReference type="Pfam" id="PF00905">
    <property type="entry name" value="Transpeptidase"/>
    <property type="match status" value="1"/>
</dbReference>
<comment type="similarity">
    <text evidence="4">In the N-terminal section; belongs to the glycosyltransferase 51 family.</text>
</comment>
<comment type="similarity">
    <text evidence="3">In the C-terminal section; belongs to the transpeptidase family.</text>
</comment>
<dbReference type="InterPro" id="IPR001264">
    <property type="entry name" value="Glyco_trans_51"/>
</dbReference>